<evidence type="ECO:0000256" key="6">
    <source>
        <dbReference type="ARBA" id="ARBA00023125"/>
    </source>
</evidence>
<feature type="site" description="Interaction with DNA" evidence="8">
    <location>
        <position position="505"/>
    </location>
</feature>
<dbReference type="GO" id="GO:0006265">
    <property type="term" value="P:DNA topological change"/>
    <property type="evidence" value="ECO:0007669"/>
    <property type="project" value="UniProtKB-UniRule"/>
</dbReference>
<dbReference type="InterPro" id="IPR003602">
    <property type="entry name" value="Topo_IA_DNA-bd_dom"/>
</dbReference>
<dbReference type="InterPro" id="IPR003601">
    <property type="entry name" value="Topo_IA_2"/>
</dbReference>
<evidence type="ECO:0000313" key="12">
    <source>
        <dbReference type="EMBL" id="KGO97961.1"/>
    </source>
</evidence>
<feature type="active site" description="O-(5'-phospho-DNA)-tyrosine intermediate" evidence="8">
    <location>
        <position position="308"/>
    </location>
</feature>
<dbReference type="InterPro" id="IPR013824">
    <property type="entry name" value="Topo_IA_cen_sub1"/>
</dbReference>
<dbReference type="Proteomes" id="UP000030003">
    <property type="component" value="Unassembled WGS sequence"/>
</dbReference>
<dbReference type="eggNOG" id="COG0550">
    <property type="taxonomic scope" value="Bacteria"/>
</dbReference>
<dbReference type="SMART" id="SM00493">
    <property type="entry name" value="TOPRIM"/>
    <property type="match status" value="1"/>
</dbReference>
<dbReference type="GO" id="GO:0046872">
    <property type="term" value="F:metal ion binding"/>
    <property type="evidence" value="ECO:0007669"/>
    <property type="project" value="UniProtKB-KW"/>
</dbReference>
<dbReference type="CDD" id="cd00186">
    <property type="entry name" value="TOP1Ac"/>
    <property type="match status" value="1"/>
</dbReference>
<feature type="domain" description="Toprim" evidence="10">
    <location>
        <begin position="3"/>
        <end position="119"/>
    </location>
</feature>
<gene>
    <name evidence="8" type="primary">topA</name>
    <name evidence="12" type="ORF">N791_06335</name>
</gene>
<dbReference type="EC" id="5.6.2.1" evidence="8"/>
<evidence type="ECO:0000256" key="2">
    <source>
        <dbReference type="ARBA" id="ARBA00009446"/>
    </source>
</evidence>
<dbReference type="GO" id="GO:0003677">
    <property type="term" value="F:DNA binding"/>
    <property type="evidence" value="ECO:0007669"/>
    <property type="project" value="UniProtKB-KW"/>
</dbReference>
<dbReference type="InterPro" id="IPR013826">
    <property type="entry name" value="Topo_IA_cen_sub3"/>
</dbReference>
<dbReference type="SMART" id="SM00436">
    <property type="entry name" value="TOP1Bc"/>
    <property type="match status" value="1"/>
</dbReference>
<dbReference type="InterPro" id="IPR034149">
    <property type="entry name" value="TOPRIM_TopoI"/>
</dbReference>
<organism evidence="12 13">
    <name type="scientific">Lysobacter defluvii IMMIB APB-9 = DSM 18482</name>
    <dbReference type="NCBI Taxonomy" id="1385515"/>
    <lineage>
        <taxon>Bacteria</taxon>
        <taxon>Pseudomonadati</taxon>
        <taxon>Pseudomonadota</taxon>
        <taxon>Gammaproteobacteria</taxon>
        <taxon>Lysobacterales</taxon>
        <taxon>Lysobacteraceae</taxon>
        <taxon>Novilysobacter</taxon>
    </lineage>
</organism>
<evidence type="ECO:0000256" key="1">
    <source>
        <dbReference type="ARBA" id="ARBA00000213"/>
    </source>
</evidence>
<dbReference type="RefSeq" id="WP_027069793.1">
    <property type="nucleotide sequence ID" value="NZ_AUHT01000007.1"/>
</dbReference>
<comment type="subunit">
    <text evidence="8">Monomer.</text>
</comment>
<dbReference type="CDD" id="cd03363">
    <property type="entry name" value="TOPRIM_TopoIA_TopoI"/>
    <property type="match status" value="1"/>
</dbReference>
<comment type="function">
    <text evidence="8">Releases the supercoiling and torsional tension of DNA, which is introduced during the DNA replication and transcription, by transiently cleaving and rejoining one strand of the DNA duplex. Introduces a single-strand break via transesterification at a target site in duplex DNA. The scissile phosphodiester is attacked by the catalytic tyrosine of the enzyme, resulting in the formation of a DNA-(5'-phosphotyrosyl)-enzyme intermediate and the expulsion of a 3'-OH DNA strand. The free DNA strand then undergoes passage around the unbroken strand, thus removing DNA supercoils. Finally, in the religation step, the DNA 3'-OH attacks the covalent intermediate to expel the active-site tyrosine and restore the DNA phosphodiester backbone.</text>
</comment>
<dbReference type="NCBIfam" id="NF006451">
    <property type="entry name" value="PRK08780.1"/>
    <property type="match status" value="1"/>
</dbReference>
<sequence>MARNLLIVESPAKARTINKYLGKDFTVLASYGHVRDLVPKEGAVDPDDGFAMRYDVIEKNQKHVDAIAKAAKAAENLYLATDPDREGEAISWHIAEILRERGLLKDKPLQRVVFTEITPRAIKEAIANPRGIAEPLVDAQQARRALDYLVGFNLSPVLWRKVQRGLSAGRVQSPALRMIVEREEEIEAFQAREYWTVQAECRHPSQPFNARLVKLDGEKFEQFTITDGETAEDARTRITRDAGGVLQVTDVTRKERKRRPAPPFTTSTLQQEAARKLGFTTKRTMQVAQKLYEGVSLGEEGTVGLISYMRTDSVHLSGEALGELRDVIARDFGTDSVPDKPNFYKSKSKNAQEAHEAIRPTSALRTPSQVARYLDDDGRRLYELVWKRAVASQMVPATLNTVSVELAAGSDHAFRVSGTTVVFPGFLAVYEEGKDQRAADADDEGRKLPPMQPGDRIPLDAVTTAQHFTEPPPRYSEASLVKALEEYGIGRPSTYASIIATLLFRKYVELDSRRFRPTDVGRAVSKFLAGHFTQYVDYDFTARMEDELDAVSRGEEEWVPLMERFWTPFKQLVEDKKESLDKVDAGSVRILGDDPASGRPVSARIGKYGPLVQMGTVEDEEKPKFASLQPGQSIYSITLEQALELFKMPRTLGEHDGEPVTVGIGRFGPFAKRGSTYASLTKEDDPYTIGLDRAVQLIEEKEEIARNRIIREWDGSDVQVLNGRYGPYISNGQLNAKIPKDVEPSSLTLEEATRLIEETGKPARGRFGKKAAKKVVAKKAAKKVAKKAAKKATAKKATAKKATAKKATAKKAAKKAVKKAAKKVAKKAG</sequence>
<dbReference type="PRINTS" id="PR00417">
    <property type="entry name" value="PRTPISMRASEI"/>
</dbReference>
<dbReference type="InterPro" id="IPR028612">
    <property type="entry name" value="Topoisom_1_IA"/>
</dbReference>
<protein>
    <recommendedName>
        <fullName evidence="8">DNA topoisomerase 1</fullName>
        <ecNumber evidence="8">5.6.2.1</ecNumber>
    </recommendedName>
    <alternativeName>
        <fullName evidence="8">DNA topoisomerase I</fullName>
    </alternativeName>
</protein>
<dbReference type="PANTHER" id="PTHR42785">
    <property type="entry name" value="DNA TOPOISOMERASE, TYPE IA, CORE"/>
    <property type="match status" value="1"/>
</dbReference>
<evidence type="ECO:0000313" key="13">
    <source>
        <dbReference type="Proteomes" id="UP000030003"/>
    </source>
</evidence>
<dbReference type="InterPro" id="IPR006171">
    <property type="entry name" value="TOPRIM_dom"/>
</dbReference>
<feature type="site" description="Interaction with DNA" evidence="8">
    <location>
        <position position="159"/>
    </location>
</feature>
<comment type="similarity">
    <text evidence="2 8">Belongs to the type IA topoisomerase family.</text>
</comment>
<name>A0A0A0MA32_9GAMM</name>
<feature type="region of interest" description="Disordered" evidence="9">
    <location>
        <begin position="787"/>
        <end position="829"/>
    </location>
</feature>
<dbReference type="PROSITE" id="PS00396">
    <property type="entry name" value="TOPO_IA_1"/>
    <property type="match status" value="1"/>
</dbReference>
<dbReference type="EMBL" id="AVBH01000159">
    <property type="protein sequence ID" value="KGO97961.1"/>
    <property type="molecule type" value="Genomic_DNA"/>
</dbReference>
<dbReference type="PROSITE" id="PS50880">
    <property type="entry name" value="TOPRIM"/>
    <property type="match status" value="1"/>
</dbReference>
<dbReference type="GO" id="GO:0003917">
    <property type="term" value="F:DNA topoisomerase type I (single strand cut, ATP-independent) activity"/>
    <property type="evidence" value="ECO:0007669"/>
    <property type="project" value="UniProtKB-UniRule"/>
</dbReference>
<feature type="domain" description="Topo IA-type catalytic" evidence="11">
    <location>
        <begin position="133"/>
        <end position="573"/>
    </location>
</feature>
<evidence type="ECO:0000256" key="3">
    <source>
        <dbReference type="ARBA" id="ARBA00022723"/>
    </source>
</evidence>
<dbReference type="InterPro" id="IPR023405">
    <property type="entry name" value="Topo_IA_core_domain"/>
</dbReference>
<dbReference type="SMART" id="SM00437">
    <property type="entry name" value="TOP1Ac"/>
    <property type="match status" value="1"/>
</dbReference>
<feature type="site" description="Interaction with DNA" evidence="8">
    <location>
        <position position="143"/>
    </location>
</feature>
<comment type="caution">
    <text evidence="8">Lacks conserved residue(s) required for the propagation of feature annotation.</text>
</comment>
<dbReference type="NCBIfam" id="TIGR01051">
    <property type="entry name" value="topA_bact"/>
    <property type="match status" value="1"/>
</dbReference>
<feature type="region of interest" description="Interaction with DNA" evidence="8">
    <location>
        <begin position="167"/>
        <end position="172"/>
    </location>
</feature>
<evidence type="ECO:0000256" key="7">
    <source>
        <dbReference type="ARBA" id="ARBA00023235"/>
    </source>
</evidence>
<feature type="region of interest" description="Disordered" evidence="9">
    <location>
        <begin position="437"/>
        <end position="456"/>
    </location>
</feature>
<comment type="catalytic activity">
    <reaction evidence="1 8">
        <text>ATP-independent breakage of single-stranded DNA, followed by passage and rejoining.</text>
        <dbReference type="EC" id="5.6.2.1"/>
    </reaction>
</comment>
<keyword evidence="7 8" id="KW-0413">Isomerase</keyword>
<dbReference type="InterPro" id="IPR013825">
    <property type="entry name" value="Topo_IA_cen_sub2"/>
</dbReference>
<keyword evidence="13" id="KW-1185">Reference proteome</keyword>
<proteinExistence type="inferred from homology"/>
<dbReference type="SUPFAM" id="SSF56712">
    <property type="entry name" value="Prokaryotic type I DNA topoisomerase"/>
    <property type="match status" value="1"/>
</dbReference>
<evidence type="ECO:0000256" key="8">
    <source>
        <dbReference type="HAMAP-Rule" id="MF_00952"/>
    </source>
</evidence>
<dbReference type="Pfam" id="PF13368">
    <property type="entry name" value="Toprim_C_rpt"/>
    <property type="match status" value="2"/>
</dbReference>
<feature type="site" description="Interaction with DNA" evidence="8">
    <location>
        <position position="33"/>
    </location>
</feature>
<evidence type="ECO:0000259" key="10">
    <source>
        <dbReference type="PROSITE" id="PS50880"/>
    </source>
</evidence>
<keyword evidence="5 8" id="KW-0799">Topoisomerase</keyword>
<dbReference type="Gene3D" id="3.40.50.140">
    <property type="match status" value="1"/>
</dbReference>
<evidence type="ECO:0000256" key="9">
    <source>
        <dbReference type="SAM" id="MobiDB-lite"/>
    </source>
</evidence>
<dbReference type="Gene3D" id="1.10.290.10">
    <property type="entry name" value="Topoisomerase I, domain 4"/>
    <property type="match status" value="1"/>
</dbReference>
<dbReference type="Gene3D" id="1.10.460.10">
    <property type="entry name" value="Topoisomerase I, domain 2"/>
    <property type="match status" value="1"/>
</dbReference>
<evidence type="ECO:0000259" key="11">
    <source>
        <dbReference type="PROSITE" id="PS52039"/>
    </source>
</evidence>
<keyword evidence="4" id="KW-0460">Magnesium</keyword>
<dbReference type="InterPro" id="IPR005733">
    <property type="entry name" value="TopoI_bac-type"/>
</dbReference>
<dbReference type="PANTHER" id="PTHR42785:SF1">
    <property type="entry name" value="DNA TOPOISOMERASE"/>
    <property type="match status" value="1"/>
</dbReference>
<feature type="site" description="Interaction with DNA" evidence="8">
    <location>
        <position position="310"/>
    </location>
</feature>
<dbReference type="Pfam" id="PF01131">
    <property type="entry name" value="Topoisom_bac"/>
    <property type="match status" value="1"/>
</dbReference>
<evidence type="ECO:0000256" key="4">
    <source>
        <dbReference type="ARBA" id="ARBA00022842"/>
    </source>
</evidence>
<comment type="caution">
    <text evidence="12">The sequence shown here is derived from an EMBL/GenBank/DDBJ whole genome shotgun (WGS) entry which is preliminary data.</text>
</comment>
<accession>A0A0A0MA32</accession>
<dbReference type="Gene3D" id="2.70.20.10">
    <property type="entry name" value="Topoisomerase I, domain 3"/>
    <property type="match status" value="1"/>
</dbReference>
<feature type="site" description="Interaction with DNA" evidence="8">
    <location>
        <position position="147"/>
    </location>
</feature>
<keyword evidence="6 8" id="KW-0238">DNA-binding</keyword>
<feature type="site" description="Interaction with DNA" evidence="8">
    <location>
        <position position="144"/>
    </location>
</feature>
<dbReference type="AlphaFoldDB" id="A0A0A0MA32"/>
<dbReference type="PROSITE" id="PS52039">
    <property type="entry name" value="TOPO_IA_2"/>
    <property type="match status" value="1"/>
</dbReference>
<dbReference type="InterPro" id="IPR023406">
    <property type="entry name" value="Topo_IA_AS"/>
</dbReference>
<reference evidence="12 13" key="1">
    <citation type="submission" date="2013-08" db="EMBL/GenBank/DDBJ databases">
        <title>Genomic analysis of Lysobacter defluvii.</title>
        <authorList>
            <person name="Wang Q."/>
            <person name="Wang G."/>
        </authorList>
    </citation>
    <scope>NUCLEOTIDE SEQUENCE [LARGE SCALE GENOMIC DNA]</scope>
    <source>
        <strain evidence="12 13">IMMIB APB-9</strain>
    </source>
</reference>
<dbReference type="Pfam" id="PF01751">
    <property type="entry name" value="Toprim"/>
    <property type="match status" value="1"/>
</dbReference>
<dbReference type="InterPro" id="IPR013497">
    <property type="entry name" value="Topo_IA_cen"/>
</dbReference>
<dbReference type="OrthoDB" id="9804262at2"/>
<feature type="compositionally biased region" description="Basic and acidic residues" evidence="9">
    <location>
        <begin position="437"/>
        <end position="447"/>
    </location>
</feature>
<evidence type="ECO:0000256" key="5">
    <source>
        <dbReference type="ARBA" id="ARBA00023029"/>
    </source>
</evidence>
<dbReference type="InterPro" id="IPR025589">
    <property type="entry name" value="Toprim_C_rpt"/>
</dbReference>
<dbReference type="InterPro" id="IPR000380">
    <property type="entry name" value="Topo_IA"/>
</dbReference>
<dbReference type="HAMAP" id="MF_00952">
    <property type="entry name" value="Topoisom_1_prok"/>
    <property type="match status" value="1"/>
</dbReference>
<dbReference type="STRING" id="1385515.GCA_000423325_01419"/>
<keyword evidence="3" id="KW-0479">Metal-binding</keyword>